<dbReference type="EMBL" id="AYLO01000046">
    <property type="protein sequence ID" value="ESS72753.1"/>
    <property type="molecule type" value="Genomic_DNA"/>
</dbReference>
<dbReference type="Gene3D" id="2.40.170.20">
    <property type="entry name" value="TonB-dependent receptor, beta-barrel domain"/>
    <property type="match status" value="1"/>
</dbReference>
<name>V5C7P0_9GAMM</name>
<evidence type="ECO:0000313" key="8">
    <source>
        <dbReference type="Proteomes" id="UP000017842"/>
    </source>
</evidence>
<dbReference type="InterPro" id="IPR011990">
    <property type="entry name" value="TPR-like_helical_dom_sf"/>
</dbReference>
<feature type="domain" description="FecR protein" evidence="6">
    <location>
        <begin position="81"/>
        <end position="174"/>
    </location>
</feature>
<comment type="caution">
    <text evidence="7">The sequence shown here is derived from an EMBL/GenBank/DDBJ whole genome shotgun (WGS) entry which is preliminary data.</text>
</comment>
<dbReference type="Pfam" id="PF13432">
    <property type="entry name" value="TPR_16"/>
    <property type="match status" value="1"/>
</dbReference>
<dbReference type="Gene3D" id="1.25.40.10">
    <property type="entry name" value="Tetratricopeptide repeat domain"/>
    <property type="match status" value="1"/>
</dbReference>
<dbReference type="RefSeq" id="WP_023494252.1">
    <property type="nucleotide sequence ID" value="NZ_AYLO01000046.1"/>
</dbReference>
<dbReference type="GO" id="GO:0009279">
    <property type="term" value="C:cell outer membrane"/>
    <property type="evidence" value="ECO:0007669"/>
    <property type="project" value="UniProtKB-SubCell"/>
</dbReference>
<dbReference type="SUPFAM" id="SSF56935">
    <property type="entry name" value="Porins"/>
    <property type="match status" value="1"/>
</dbReference>
<keyword evidence="2" id="KW-0472">Membrane</keyword>
<accession>V5C7P0</accession>
<dbReference type="GO" id="GO:0012505">
    <property type="term" value="C:endomembrane system"/>
    <property type="evidence" value="ECO:0007669"/>
    <property type="project" value="UniProtKB-ARBA"/>
</dbReference>
<dbReference type="GO" id="GO:0032991">
    <property type="term" value="C:protein-containing complex"/>
    <property type="evidence" value="ECO:0007669"/>
    <property type="project" value="UniProtKB-ARBA"/>
</dbReference>
<feature type="repeat" description="TPR" evidence="4">
    <location>
        <begin position="366"/>
        <end position="399"/>
    </location>
</feature>
<dbReference type="eggNOG" id="COG0457">
    <property type="taxonomic scope" value="Bacteria"/>
</dbReference>
<proteinExistence type="predicted"/>
<dbReference type="Pfam" id="PF09295">
    <property type="entry name" value="ChAPs"/>
    <property type="match status" value="1"/>
</dbReference>
<dbReference type="InterPro" id="IPR015374">
    <property type="entry name" value="ChAPs"/>
</dbReference>
<dbReference type="AlphaFoldDB" id="V5C7P0"/>
<dbReference type="Pfam" id="PF00593">
    <property type="entry name" value="TonB_dep_Rec_b-barrel"/>
    <property type="match status" value="1"/>
</dbReference>
<feature type="repeat" description="TPR" evidence="4">
    <location>
        <begin position="332"/>
        <end position="365"/>
    </location>
</feature>
<evidence type="ECO:0000256" key="2">
    <source>
        <dbReference type="ARBA" id="ARBA00023136"/>
    </source>
</evidence>
<dbReference type="PROSITE" id="PS50005">
    <property type="entry name" value="TPR"/>
    <property type="match status" value="4"/>
</dbReference>
<dbReference type="InterPro" id="IPR019734">
    <property type="entry name" value="TPR_rpt"/>
</dbReference>
<evidence type="ECO:0000256" key="3">
    <source>
        <dbReference type="ARBA" id="ARBA00023237"/>
    </source>
</evidence>
<dbReference type="Pfam" id="PF04773">
    <property type="entry name" value="FecR"/>
    <property type="match status" value="1"/>
</dbReference>
<keyword evidence="8" id="KW-1185">Reference proteome</keyword>
<dbReference type="STRING" id="1116472.MGMO_47c00210"/>
<gene>
    <name evidence="7" type="ORF">MGMO_47c00210</name>
</gene>
<dbReference type="PANTHER" id="PTHR12558:SF13">
    <property type="entry name" value="CELL DIVISION CYCLE PROTEIN 27 HOMOLOG"/>
    <property type="match status" value="1"/>
</dbReference>
<feature type="domain" description="TonB-dependent receptor-like beta-barrel" evidence="5">
    <location>
        <begin position="698"/>
        <end position="1085"/>
    </location>
</feature>
<dbReference type="SUPFAM" id="SSF48452">
    <property type="entry name" value="TPR-like"/>
    <property type="match status" value="2"/>
</dbReference>
<evidence type="ECO:0000256" key="4">
    <source>
        <dbReference type="PROSITE-ProRule" id="PRU00339"/>
    </source>
</evidence>
<dbReference type="InterPro" id="IPR006860">
    <property type="entry name" value="FecR"/>
</dbReference>
<evidence type="ECO:0000256" key="1">
    <source>
        <dbReference type="ARBA" id="ARBA00004442"/>
    </source>
</evidence>
<comment type="subcellular location">
    <subcellularLocation>
        <location evidence="1">Cell outer membrane</location>
    </subcellularLocation>
</comment>
<evidence type="ECO:0000259" key="6">
    <source>
        <dbReference type="Pfam" id="PF04773"/>
    </source>
</evidence>
<dbReference type="SMART" id="SM00028">
    <property type="entry name" value="TPR"/>
    <property type="match status" value="8"/>
</dbReference>
<protein>
    <submittedName>
        <fullName evidence="7">TonB-dependent receptor</fullName>
    </submittedName>
</protein>
<dbReference type="PATRIC" id="fig|1116472.3.peg.1440"/>
<evidence type="ECO:0000259" key="5">
    <source>
        <dbReference type="Pfam" id="PF00593"/>
    </source>
</evidence>
<dbReference type="GO" id="GO:0005737">
    <property type="term" value="C:cytoplasm"/>
    <property type="evidence" value="ECO:0007669"/>
    <property type="project" value="UniProtKB-ARBA"/>
</dbReference>
<keyword evidence="4" id="KW-0802">TPR repeat</keyword>
<dbReference type="PANTHER" id="PTHR12558">
    <property type="entry name" value="CELL DIVISION CYCLE 16,23,27"/>
    <property type="match status" value="1"/>
</dbReference>
<dbReference type="eggNOG" id="COG3712">
    <property type="taxonomic scope" value="Bacteria"/>
</dbReference>
<dbReference type="OrthoDB" id="8552139at2"/>
<evidence type="ECO:0000313" key="7">
    <source>
        <dbReference type="EMBL" id="ESS72753.1"/>
    </source>
</evidence>
<dbReference type="Proteomes" id="UP000017842">
    <property type="component" value="Unassembled WGS sequence"/>
</dbReference>
<sequence length="1121" mass="125619">MFSALILVIKRLCNKNEMRKNRIALFFLATYLMVPYATIASAACSQPIAKIASAQGKVDVLGFGALGWKSTHANDMLCPGDTLRTAKWSRATLGLTSGAVLTVDQNTTMTFSAPQEKAASWFVNLLKGAAFFRSRQPQNLDVNTPFINAVHEGTEFLVAVSSKSTEISVFDGKVSGENAAGKITINKGYKGIAEAKSRPQVQAIKITPEDTVQWSLYYPPIIEETKRRAGVDSQLNGALAVYHDGDSQLALARLDEIPTARQNANYLTLKAALLLTVGRVDEAQPLIQQAQSLEPNNSDAFALQAVIAVAKNKQQVAIDNANKAIAVNPQSPVAFIAQSYAYQSLFNIDEALKSTQTAIRLAPENALAWARLSELQLSQGDHDAALKSAQKAQALNPKIARTQTILGFANLAQTEIEKAKHVFEQALALDSSDPLGRLGLGLAKIRQGDVEAGKNELETAVSLDPNNAVIRSYLGKAYYELRNKDYAGKEFEIAKEVDPKDPTPYFYDAILKQTTNRPIEALHDMQKAIELNDNRQVYRSKLLLDKDEAARQTGLGRVFSGLGFDDVANRLAMNSLIIDPSNYSAHRLLSDSDATKPRLEIARTSEHLQSQLLQPLNYNPIQPSLSYTDLNIIKGVGPNDTSFNEYNRLFERNGIRLTSTGIAGSNSTLGDETALSGIINKFSYSLGQLHYNTDGFRKNNDLKHDIYNVFAQYEISPEVNVQAEYRHRETEHGDLEFKGNADNFDPTYHRKIDQDSYRYGLKVSPAQHSDFLLSFIHADRDETVNSQFLNTKSYDAETQYLFHNNYLNAIAGGGTFRTNNHRLDCSAKPCFPSLYDTTQYFGYLYSNYKVLDNLNITAGLSYDHYKDSSFDTGARLSELNPKFGLLWKANNYITFRAAAFKSVKSAIIDNQTLQPTQVAGFNQFFDDTNGTVAWQYGAGVDTHMHKNVYAGIEFYKRDLKIPISQDTFPKSKEELYRLYFNWAPFTNWVFNSEFRFENYRGGESFPPFLPRFVETAYLPTEIRFFHPVGIFATLKGTYVDQKVLSSDINPDGTGNFTSHFYLVDAAIGYRFQKQYGLISLEAKNLFDTNFRYRDRQFQLNEQRSPDFFPERMVFGRITLNF</sequence>
<feature type="repeat" description="TPR" evidence="4">
    <location>
        <begin position="468"/>
        <end position="501"/>
    </location>
</feature>
<dbReference type="InterPro" id="IPR000531">
    <property type="entry name" value="Beta-barrel_TonB"/>
</dbReference>
<keyword evidence="7" id="KW-0675">Receptor</keyword>
<dbReference type="InterPro" id="IPR036942">
    <property type="entry name" value="Beta-barrel_TonB_sf"/>
</dbReference>
<feature type="repeat" description="TPR" evidence="4">
    <location>
        <begin position="400"/>
        <end position="433"/>
    </location>
</feature>
<reference evidence="7 8" key="1">
    <citation type="journal article" date="2013" name="Genome Announc.">
        <title>Draft Genome Sequence of the Methanotrophic Gammaproteobacterium Methyloglobulus morosus DSM 22980 Strain KoM1.</title>
        <authorList>
            <person name="Poehlein A."/>
            <person name="Deutzmann J.S."/>
            <person name="Daniel R."/>
            <person name="Simeonova D.D."/>
        </authorList>
    </citation>
    <scope>NUCLEOTIDE SEQUENCE [LARGE SCALE GENOMIC DNA]</scope>
    <source>
        <strain evidence="7 8">KoM1</strain>
    </source>
</reference>
<dbReference type="GO" id="GO:0016192">
    <property type="term" value="P:vesicle-mediated transport"/>
    <property type="evidence" value="ECO:0007669"/>
    <property type="project" value="UniProtKB-ARBA"/>
</dbReference>
<dbReference type="Gene3D" id="2.60.120.1440">
    <property type="match status" value="1"/>
</dbReference>
<organism evidence="7 8">
    <name type="scientific">Methyloglobulus morosus KoM1</name>
    <dbReference type="NCBI Taxonomy" id="1116472"/>
    <lineage>
        <taxon>Bacteria</taxon>
        <taxon>Pseudomonadati</taxon>
        <taxon>Pseudomonadota</taxon>
        <taxon>Gammaproteobacteria</taxon>
        <taxon>Methylococcales</taxon>
        <taxon>Methylococcaceae</taxon>
        <taxon>Methyloglobulus</taxon>
    </lineage>
</organism>
<keyword evidence="3" id="KW-0998">Cell outer membrane</keyword>